<keyword evidence="3 4" id="KW-0597">Phosphoprotein</keyword>
<dbReference type="InterPro" id="IPR011006">
    <property type="entry name" value="CheY-like_superfamily"/>
</dbReference>
<dbReference type="InterPro" id="IPR036890">
    <property type="entry name" value="HATPase_C_sf"/>
</dbReference>
<dbReference type="Pfam" id="PF13188">
    <property type="entry name" value="PAS_8"/>
    <property type="match status" value="1"/>
</dbReference>
<dbReference type="SUPFAM" id="SSF52172">
    <property type="entry name" value="CheY-like"/>
    <property type="match status" value="1"/>
</dbReference>
<comment type="caution">
    <text evidence="11">The sequence shown here is derived from an EMBL/GenBank/DDBJ whole genome shotgun (WGS) entry which is preliminary data.</text>
</comment>
<evidence type="ECO:0000256" key="5">
    <source>
        <dbReference type="SAM" id="MobiDB-lite"/>
    </source>
</evidence>
<dbReference type="Pfam" id="PF02518">
    <property type="entry name" value="HATPase_c"/>
    <property type="match status" value="1"/>
</dbReference>
<keyword evidence="12" id="KW-1185">Reference proteome</keyword>
<dbReference type="InterPro" id="IPR004358">
    <property type="entry name" value="Sig_transdc_His_kin-like_C"/>
</dbReference>
<dbReference type="EMBL" id="JAGKQQ010000002">
    <property type="protein sequence ID" value="MBP3960868.1"/>
    <property type="molecule type" value="Genomic_DNA"/>
</dbReference>
<evidence type="ECO:0000313" key="12">
    <source>
        <dbReference type="Proteomes" id="UP000676565"/>
    </source>
</evidence>
<feature type="modified residue" description="4-aspartylphosphate" evidence="4">
    <location>
        <position position="620"/>
    </location>
</feature>
<feature type="compositionally biased region" description="Pro residues" evidence="5">
    <location>
        <begin position="694"/>
        <end position="703"/>
    </location>
</feature>
<dbReference type="InterPro" id="IPR000700">
    <property type="entry name" value="PAS-assoc_C"/>
</dbReference>
<dbReference type="InterPro" id="IPR035965">
    <property type="entry name" value="PAS-like_dom_sf"/>
</dbReference>
<dbReference type="CDD" id="cd00082">
    <property type="entry name" value="HisKA"/>
    <property type="match status" value="1"/>
</dbReference>
<dbReference type="InterPro" id="IPR001610">
    <property type="entry name" value="PAC"/>
</dbReference>
<dbReference type="InterPro" id="IPR003661">
    <property type="entry name" value="HisK_dim/P_dom"/>
</dbReference>
<dbReference type="Pfam" id="PF00512">
    <property type="entry name" value="HisKA"/>
    <property type="match status" value="1"/>
</dbReference>
<dbReference type="NCBIfam" id="TIGR00229">
    <property type="entry name" value="sensory_box"/>
    <property type="match status" value="2"/>
</dbReference>
<reference evidence="11 12" key="1">
    <citation type="submission" date="2021-04" db="EMBL/GenBank/DDBJ databases">
        <authorList>
            <person name="Ivanova A."/>
        </authorList>
    </citation>
    <scope>NUCLEOTIDE SEQUENCE [LARGE SCALE GENOMIC DNA]</scope>
    <source>
        <strain evidence="11 12">G18</strain>
    </source>
</reference>
<evidence type="ECO:0000313" key="11">
    <source>
        <dbReference type="EMBL" id="MBP3960868.1"/>
    </source>
</evidence>
<dbReference type="SMART" id="SM00387">
    <property type="entry name" value="HATPase_c"/>
    <property type="match status" value="1"/>
</dbReference>
<dbReference type="CDD" id="cd00156">
    <property type="entry name" value="REC"/>
    <property type="match status" value="1"/>
</dbReference>
<evidence type="ECO:0000259" key="10">
    <source>
        <dbReference type="PROSITE" id="PS50113"/>
    </source>
</evidence>
<feature type="domain" description="PAS" evidence="9">
    <location>
        <begin position="80"/>
        <end position="125"/>
    </location>
</feature>
<organism evidence="11 12">
    <name type="scientific">Gemmata palustris</name>
    <dbReference type="NCBI Taxonomy" id="2822762"/>
    <lineage>
        <taxon>Bacteria</taxon>
        <taxon>Pseudomonadati</taxon>
        <taxon>Planctomycetota</taxon>
        <taxon>Planctomycetia</taxon>
        <taxon>Gemmatales</taxon>
        <taxon>Gemmataceae</taxon>
        <taxon>Gemmata</taxon>
    </lineage>
</organism>
<sequence length="711" mass="76427">MPCRIELSSVPPAPAGSGVFAAAFAGSYSVGLALSLTVLVPALLVTIALRVRRKRRAAPPIPVLVPAPIAPSAFQARPESDGVFRLLFENHPAPAWVFDEDTLRFVAVNDAVLRRYGYTRERFLGLTIRDVCPEADADRLTGTPGTLQWRHRISSGALIAIEVTSHRIPTEGRLLRLIVASDATDRRKAEGALKERDELLQDVLTNVPCAVSWKDRASIYIGCNDQAARDHGLSVPGEVIGQTDYDLARVSEEAESVRASDLRVIESGAPLLDVEETRTLATGAKATFLTNRVPLRDSGGRVVGVVGVAQNVTERKRLEDELRHSQKMEAVGRLAGGVAHDFNNLLTIVTGSVHLIRSLPPGDTSVGTYVDEIQAAVDRATALTRQLLAFSRKQPSRPEVLDLNEVVTGLASLLRRLLGNRVTVRTELDAESVRVRADRGHLEQILMNLAVNARDAMPNGGALTIATAPDLASQLARLTVTDTGTGMTDEVKAKIFEPFFTTKEIGKGTGLGLATVHGIVQQAGGGIEVTSVLGTGTTFSIRFPWCAAPTPPPSGSLTPLAPFAARAGRSVLLVEDEERVRKLVRGTLEGWGYAVTEADRAEEALALLAVDREFELLVTDLVMPGMDGRELAARVRAERPNTAIVFISGYVPDIKRLDGFSDGVFLPKPFTPFDLLRCAERALRQRKADGARPPSVPPVPAPGSPVGAQDL</sequence>
<dbReference type="SMART" id="SM00091">
    <property type="entry name" value="PAS"/>
    <property type="match status" value="1"/>
</dbReference>
<feature type="transmembrane region" description="Helical" evidence="6">
    <location>
        <begin position="20"/>
        <end position="49"/>
    </location>
</feature>
<dbReference type="Proteomes" id="UP000676565">
    <property type="component" value="Unassembled WGS sequence"/>
</dbReference>
<dbReference type="InterPro" id="IPR005467">
    <property type="entry name" value="His_kinase_dom"/>
</dbReference>
<feature type="domain" description="Response regulatory" evidence="8">
    <location>
        <begin position="570"/>
        <end position="683"/>
    </location>
</feature>
<accession>A0ABS5C6X7</accession>
<dbReference type="InterPro" id="IPR013656">
    <property type="entry name" value="PAS_4"/>
</dbReference>
<proteinExistence type="predicted"/>
<evidence type="ECO:0000256" key="1">
    <source>
        <dbReference type="ARBA" id="ARBA00000085"/>
    </source>
</evidence>
<dbReference type="EC" id="2.7.13.3" evidence="2"/>
<dbReference type="InterPro" id="IPR000014">
    <property type="entry name" value="PAS"/>
</dbReference>
<dbReference type="InterPro" id="IPR036097">
    <property type="entry name" value="HisK_dim/P_sf"/>
</dbReference>
<keyword evidence="6" id="KW-0812">Transmembrane</keyword>
<evidence type="ECO:0000259" key="9">
    <source>
        <dbReference type="PROSITE" id="PS50112"/>
    </source>
</evidence>
<gene>
    <name evidence="11" type="ORF">J8F10_37075</name>
</gene>
<dbReference type="RefSeq" id="WP_210663325.1">
    <property type="nucleotide sequence ID" value="NZ_JAGKQQ010000002.1"/>
</dbReference>
<evidence type="ECO:0000256" key="3">
    <source>
        <dbReference type="ARBA" id="ARBA00022553"/>
    </source>
</evidence>
<dbReference type="PROSITE" id="PS50110">
    <property type="entry name" value="RESPONSE_REGULATORY"/>
    <property type="match status" value="1"/>
</dbReference>
<dbReference type="PROSITE" id="PS50112">
    <property type="entry name" value="PAS"/>
    <property type="match status" value="1"/>
</dbReference>
<dbReference type="InterPro" id="IPR003594">
    <property type="entry name" value="HATPase_dom"/>
</dbReference>
<dbReference type="SMART" id="SM00086">
    <property type="entry name" value="PAC"/>
    <property type="match status" value="2"/>
</dbReference>
<dbReference type="Gene3D" id="3.30.450.20">
    <property type="entry name" value="PAS domain"/>
    <property type="match status" value="2"/>
</dbReference>
<protein>
    <recommendedName>
        <fullName evidence="2">histidine kinase</fullName>
        <ecNumber evidence="2">2.7.13.3</ecNumber>
    </recommendedName>
</protein>
<dbReference type="PROSITE" id="PS50109">
    <property type="entry name" value="HIS_KIN"/>
    <property type="match status" value="1"/>
</dbReference>
<dbReference type="PANTHER" id="PTHR43065:SF42">
    <property type="entry name" value="TWO-COMPONENT SENSOR PPRA"/>
    <property type="match status" value="1"/>
</dbReference>
<dbReference type="Gene3D" id="3.30.565.10">
    <property type="entry name" value="Histidine kinase-like ATPase, C-terminal domain"/>
    <property type="match status" value="1"/>
</dbReference>
<name>A0ABS5C6X7_9BACT</name>
<dbReference type="Gene3D" id="1.10.287.130">
    <property type="match status" value="1"/>
</dbReference>
<dbReference type="CDD" id="cd00130">
    <property type="entry name" value="PAS"/>
    <property type="match status" value="1"/>
</dbReference>
<dbReference type="SMART" id="SM00388">
    <property type="entry name" value="HisKA"/>
    <property type="match status" value="1"/>
</dbReference>
<evidence type="ECO:0000259" key="7">
    <source>
        <dbReference type="PROSITE" id="PS50109"/>
    </source>
</evidence>
<feature type="domain" description="PAC" evidence="10">
    <location>
        <begin position="272"/>
        <end position="324"/>
    </location>
</feature>
<dbReference type="PRINTS" id="PR00344">
    <property type="entry name" value="BCTRLSENSOR"/>
</dbReference>
<keyword evidence="6" id="KW-0472">Membrane</keyword>
<evidence type="ECO:0000256" key="6">
    <source>
        <dbReference type="SAM" id="Phobius"/>
    </source>
</evidence>
<feature type="domain" description="Histidine kinase" evidence="7">
    <location>
        <begin position="337"/>
        <end position="547"/>
    </location>
</feature>
<dbReference type="Pfam" id="PF08448">
    <property type="entry name" value="PAS_4"/>
    <property type="match status" value="1"/>
</dbReference>
<dbReference type="PANTHER" id="PTHR43065">
    <property type="entry name" value="SENSOR HISTIDINE KINASE"/>
    <property type="match status" value="1"/>
</dbReference>
<dbReference type="Pfam" id="PF00072">
    <property type="entry name" value="Response_reg"/>
    <property type="match status" value="1"/>
</dbReference>
<evidence type="ECO:0000256" key="4">
    <source>
        <dbReference type="PROSITE-ProRule" id="PRU00169"/>
    </source>
</evidence>
<comment type="catalytic activity">
    <reaction evidence="1">
        <text>ATP + protein L-histidine = ADP + protein N-phospho-L-histidine.</text>
        <dbReference type="EC" id="2.7.13.3"/>
    </reaction>
</comment>
<dbReference type="PROSITE" id="PS50113">
    <property type="entry name" value="PAC"/>
    <property type="match status" value="1"/>
</dbReference>
<dbReference type="SUPFAM" id="SSF55785">
    <property type="entry name" value="PYP-like sensor domain (PAS domain)"/>
    <property type="match status" value="2"/>
</dbReference>
<dbReference type="Gene3D" id="3.40.50.2300">
    <property type="match status" value="1"/>
</dbReference>
<dbReference type="SUPFAM" id="SSF47384">
    <property type="entry name" value="Homodimeric domain of signal transducing histidine kinase"/>
    <property type="match status" value="1"/>
</dbReference>
<evidence type="ECO:0000256" key="2">
    <source>
        <dbReference type="ARBA" id="ARBA00012438"/>
    </source>
</evidence>
<feature type="region of interest" description="Disordered" evidence="5">
    <location>
        <begin position="686"/>
        <end position="711"/>
    </location>
</feature>
<dbReference type="InterPro" id="IPR001789">
    <property type="entry name" value="Sig_transdc_resp-reg_receiver"/>
</dbReference>
<keyword evidence="6" id="KW-1133">Transmembrane helix</keyword>
<evidence type="ECO:0000259" key="8">
    <source>
        <dbReference type="PROSITE" id="PS50110"/>
    </source>
</evidence>
<dbReference type="SMART" id="SM00448">
    <property type="entry name" value="REC"/>
    <property type="match status" value="1"/>
</dbReference>
<dbReference type="SUPFAM" id="SSF55874">
    <property type="entry name" value="ATPase domain of HSP90 chaperone/DNA topoisomerase II/histidine kinase"/>
    <property type="match status" value="1"/>
</dbReference>